<keyword evidence="1" id="KW-1133">Transmembrane helix</keyword>
<dbReference type="InterPro" id="IPR011047">
    <property type="entry name" value="Quinoprotein_ADH-like_sf"/>
</dbReference>
<gene>
    <name evidence="3" type="ORF">ACCI49_16615</name>
</gene>
<dbReference type="InterPro" id="IPR036116">
    <property type="entry name" value="FN3_sf"/>
</dbReference>
<dbReference type="CDD" id="cd00063">
    <property type="entry name" value="FN3"/>
    <property type="match status" value="1"/>
</dbReference>
<dbReference type="PANTHER" id="PTHR35340:SF5">
    <property type="entry name" value="ASST-DOMAIN-CONTAINING PROTEIN"/>
    <property type="match status" value="1"/>
</dbReference>
<dbReference type="InterPro" id="IPR003961">
    <property type="entry name" value="FN3_dom"/>
</dbReference>
<dbReference type="PANTHER" id="PTHR35340">
    <property type="entry name" value="PQQ ENZYME REPEAT PROTEIN-RELATED"/>
    <property type="match status" value="1"/>
</dbReference>
<evidence type="ECO:0000256" key="1">
    <source>
        <dbReference type="SAM" id="Phobius"/>
    </source>
</evidence>
<comment type="caution">
    <text evidence="3">The sequence shown here is derived from an EMBL/GenBank/DDBJ whole genome shotgun (WGS) entry which is preliminary data.</text>
</comment>
<keyword evidence="1" id="KW-0472">Membrane</keyword>
<dbReference type="InterPro" id="IPR010262">
    <property type="entry name" value="Arylsulfotransferase_bact"/>
</dbReference>
<dbReference type="Pfam" id="PF05935">
    <property type="entry name" value="Arylsulfotrans"/>
    <property type="match status" value="1"/>
</dbReference>
<keyword evidence="1" id="KW-0812">Transmembrane</keyword>
<keyword evidence="4" id="KW-1185">Reference proteome</keyword>
<dbReference type="InterPro" id="IPR013783">
    <property type="entry name" value="Ig-like_fold"/>
</dbReference>
<dbReference type="EMBL" id="JBGMEK010000044">
    <property type="protein sequence ID" value="MFA0812538.1"/>
    <property type="molecule type" value="Genomic_DNA"/>
</dbReference>
<dbReference type="SUPFAM" id="SSF49265">
    <property type="entry name" value="Fibronectin type III"/>
    <property type="match status" value="1"/>
</dbReference>
<sequence length="487" mass="52823">MIKNACLNIIFLINIVCISGFVSLKASAIEHHEDISNSEIELGLSLHPDNSLMVNASIATVSKARVAIRVKSANTKRRRTGYSNLGTEHHITVAGLRADTTYRFTAVAIFETGKVVSSEEVTFKTGSLPVGAPAINVLASTERSEGGITIFAPASDENSRYWGIDEEGEVVWYLHGDLPLAGAPVARNLGDGKLLLLLDQEARIVTLTGETLKTFPLPSYHHDAVLLDSGNLLALTYARETVDGVLLQGDVIVEVDSQGNTVWEWSAFDHLDTNRFPGALASRVLGNGATDWTHSNALFHIAEDDSILLSSRSQSWVINIDHQSGDVRWIMGSNTEVSGDLANKFFDLNHGSWMASQHAVTITNSGEVLIYDNRNEAELSGNIYNSRAVKFALDTSTMAAEQSWEYIAPKYTQSLGDVDELAGGNILVCAGGPSDVSTGGDRNAHLVEVTADEGAPITWEVEIENTLIYRAERITWGELLGRTDSEP</sequence>
<dbReference type="Pfam" id="PF17425">
    <property type="entry name" value="Arylsulfotran_N"/>
    <property type="match status" value="1"/>
</dbReference>
<proteinExistence type="predicted"/>
<dbReference type="RefSeq" id="WP_371840221.1">
    <property type="nucleotide sequence ID" value="NZ_JBGMEK010000044.1"/>
</dbReference>
<evidence type="ECO:0000259" key="2">
    <source>
        <dbReference type="Pfam" id="PF17425"/>
    </source>
</evidence>
<dbReference type="InterPro" id="IPR035391">
    <property type="entry name" value="Arylsulfotran_N"/>
</dbReference>
<dbReference type="Proteomes" id="UP001569428">
    <property type="component" value="Unassembled WGS sequence"/>
</dbReference>
<dbReference type="InterPro" id="IPR053143">
    <property type="entry name" value="Arylsulfate_ST"/>
</dbReference>
<feature type="domain" description="Arylsulfotransferase N-terminal" evidence="2">
    <location>
        <begin position="51"/>
        <end position="125"/>
    </location>
</feature>
<feature type="transmembrane region" description="Helical" evidence="1">
    <location>
        <begin position="7"/>
        <end position="24"/>
    </location>
</feature>
<protein>
    <submittedName>
        <fullName evidence="3">Aryl-sulfate sulfotransferase</fullName>
    </submittedName>
</protein>
<evidence type="ECO:0000313" key="4">
    <source>
        <dbReference type="Proteomes" id="UP001569428"/>
    </source>
</evidence>
<name>A0ABV4P491_9GAMM</name>
<dbReference type="Gene3D" id="2.60.40.10">
    <property type="entry name" value="Immunoglobulins"/>
    <property type="match status" value="1"/>
</dbReference>
<organism evidence="3 4">
    <name type="scientific">Microbulbifer epialgicus</name>
    <dbReference type="NCBI Taxonomy" id="393907"/>
    <lineage>
        <taxon>Bacteria</taxon>
        <taxon>Pseudomonadati</taxon>
        <taxon>Pseudomonadota</taxon>
        <taxon>Gammaproteobacteria</taxon>
        <taxon>Cellvibrionales</taxon>
        <taxon>Microbulbiferaceae</taxon>
        <taxon>Microbulbifer</taxon>
    </lineage>
</organism>
<evidence type="ECO:0000313" key="3">
    <source>
        <dbReference type="EMBL" id="MFA0812538.1"/>
    </source>
</evidence>
<accession>A0ABV4P491</accession>
<dbReference type="SUPFAM" id="SSF50998">
    <property type="entry name" value="Quinoprotein alcohol dehydrogenase-like"/>
    <property type="match status" value="1"/>
</dbReference>
<reference evidence="3 4" key="1">
    <citation type="submission" date="2024-08" db="EMBL/GenBank/DDBJ databases">
        <authorList>
            <person name="Ishaq N."/>
        </authorList>
    </citation>
    <scope>NUCLEOTIDE SEQUENCE [LARGE SCALE GENOMIC DNA]</scope>
    <source>
        <strain evidence="3 4">DSM 18651</strain>
    </source>
</reference>